<gene>
    <name evidence="3" type="ORF">BN873_980046</name>
</gene>
<dbReference type="AlphaFoldDB" id="W6MCY0"/>
<keyword evidence="2" id="KW-0812">Transmembrane</keyword>
<evidence type="ECO:0000313" key="3">
    <source>
        <dbReference type="EMBL" id="CDI04445.1"/>
    </source>
</evidence>
<dbReference type="RefSeq" id="WP_048676671.1">
    <property type="nucleotide sequence ID" value="NZ_CBTJ020000111.1"/>
</dbReference>
<accession>W6MCY0</accession>
<evidence type="ECO:0000256" key="2">
    <source>
        <dbReference type="SAM" id="Phobius"/>
    </source>
</evidence>
<keyword evidence="2" id="KW-0472">Membrane</keyword>
<dbReference type="EMBL" id="CBTJ020000111">
    <property type="protein sequence ID" value="CDI04445.1"/>
    <property type="molecule type" value="Genomic_DNA"/>
</dbReference>
<organism evidence="3 4">
    <name type="scientific">Candidatus Competibacter denitrificans Run_A_D11</name>
    <dbReference type="NCBI Taxonomy" id="1400863"/>
    <lineage>
        <taxon>Bacteria</taxon>
        <taxon>Pseudomonadati</taxon>
        <taxon>Pseudomonadota</taxon>
        <taxon>Gammaproteobacteria</taxon>
        <taxon>Candidatus Competibacteraceae</taxon>
        <taxon>Candidatus Competibacter</taxon>
    </lineage>
</organism>
<keyword evidence="4" id="KW-1185">Reference proteome</keyword>
<dbReference type="Proteomes" id="UP000035760">
    <property type="component" value="Unassembled WGS sequence"/>
</dbReference>
<dbReference type="Gene3D" id="2.40.50.100">
    <property type="match status" value="1"/>
</dbReference>
<evidence type="ECO:0000313" key="4">
    <source>
        <dbReference type="Proteomes" id="UP000035760"/>
    </source>
</evidence>
<name>W6MCY0_9GAMM</name>
<sequence>MSAPALDAGTSPPARLNRKRWRALLLLSLLFATLLAVVGSYWFFHARWYVSTDNAYVSGNIIQITPQIPGTVVGVLVDDTDRVEQGQPLVRLDPADTEVQLSACKTLCATSVPVSAQQS</sequence>
<dbReference type="PANTHER" id="PTHR30386">
    <property type="entry name" value="MEMBRANE FUSION SUBUNIT OF EMRAB-TOLC MULTIDRUG EFFLUX PUMP"/>
    <property type="match status" value="1"/>
</dbReference>
<reference evidence="3" key="2">
    <citation type="submission" date="2014-03" db="EMBL/GenBank/DDBJ databases">
        <title>Candidatus Competibacter-lineage genomes retrieved from metagenomes reveal functional metabolic diversity.</title>
        <authorList>
            <person name="McIlroy S.J."/>
            <person name="Albertsen M."/>
            <person name="Andresen E.K."/>
            <person name="Saunders A.M."/>
            <person name="Kristiansen R."/>
            <person name="Stokholm-Bjerregaard M."/>
            <person name="Nielsen K.L."/>
            <person name="Nielsen P.H."/>
        </authorList>
    </citation>
    <scope>NUCLEOTIDE SEQUENCE</scope>
    <source>
        <strain evidence="3">Run_A_D11</strain>
    </source>
</reference>
<dbReference type="InterPro" id="IPR050739">
    <property type="entry name" value="MFP"/>
</dbReference>
<dbReference type="OrthoDB" id="9811754at2"/>
<dbReference type="PANTHER" id="PTHR30386:SF19">
    <property type="entry name" value="MULTIDRUG EXPORT PROTEIN EMRA-RELATED"/>
    <property type="match status" value="1"/>
</dbReference>
<dbReference type="GO" id="GO:0030313">
    <property type="term" value="C:cell envelope"/>
    <property type="evidence" value="ECO:0007669"/>
    <property type="project" value="UniProtKB-SubCell"/>
</dbReference>
<proteinExistence type="predicted"/>
<evidence type="ECO:0000256" key="1">
    <source>
        <dbReference type="ARBA" id="ARBA00004196"/>
    </source>
</evidence>
<keyword evidence="2" id="KW-1133">Transmembrane helix</keyword>
<reference evidence="3" key="1">
    <citation type="submission" date="2013-07" db="EMBL/GenBank/DDBJ databases">
        <authorList>
            <person name="McIlroy S."/>
        </authorList>
    </citation>
    <scope>NUCLEOTIDE SEQUENCE [LARGE SCALE GENOMIC DNA]</scope>
    <source>
        <strain evidence="3">Run_A_D11</strain>
    </source>
</reference>
<dbReference type="STRING" id="1400863.BN873_980046"/>
<comment type="subcellular location">
    <subcellularLocation>
        <location evidence="1">Cell envelope</location>
    </subcellularLocation>
</comment>
<comment type="caution">
    <text evidence="3">The sequence shown here is derived from an EMBL/GenBank/DDBJ whole genome shotgun (WGS) entry which is preliminary data.</text>
</comment>
<feature type="transmembrane region" description="Helical" evidence="2">
    <location>
        <begin position="23"/>
        <end position="44"/>
    </location>
</feature>
<protein>
    <submittedName>
        <fullName evidence="3">Multidrug resistance secretion protein</fullName>
    </submittedName>
</protein>
<dbReference type="SUPFAM" id="SSF111369">
    <property type="entry name" value="HlyD-like secretion proteins"/>
    <property type="match status" value="1"/>
</dbReference>